<protein>
    <recommendedName>
        <fullName evidence="3">Lipoprotein</fullName>
    </recommendedName>
</protein>
<comment type="caution">
    <text evidence="1">The sequence shown here is derived from an EMBL/GenBank/DDBJ whole genome shotgun (WGS) entry which is preliminary data.</text>
</comment>
<keyword evidence="2" id="KW-1185">Reference proteome</keyword>
<dbReference type="AlphaFoldDB" id="A0A5S3N779"/>
<accession>A0A5S3N779</accession>
<name>A0A5S3N779_9FLAO</name>
<sequence length="189" mass="22758">MKKSVIILILLFIVVSCSSSKLIEKPTEKINVKTHKRKTIIYDYVGFIDIEKLNFIKKNYKWNNEEVLIINYSQPVKSCHFDNHKINSVTKKFYKEFYEKIDTENCLNIKVLANGERVRRKLDNISYFDDKDDFLQTIFFERKKSCFGILVIHKNGNYLQYNGHYSERDVAQYIYDLKNNYLEKYYQKK</sequence>
<reference evidence="1 2" key="1">
    <citation type="submission" date="2019-05" db="EMBL/GenBank/DDBJ databases">
        <title>Polaribacter aestuariivivens sp. nov., isolated from a tidal flat.</title>
        <authorList>
            <person name="Yoon J.-H."/>
        </authorList>
    </citation>
    <scope>NUCLEOTIDE SEQUENCE [LARGE SCALE GENOMIC DNA]</scope>
    <source>
        <strain evidence="1 2">DBTF-3</strain>
    </source>
</reference>
<evidence type="ECO:0008006" key="3">
    <source>
        <dbReference type="Google" id="ProtNLM"/>
    </source>
</evidence>
<proteinExistence type="predicted"/>
<dbReference type="PROSITE" id="PS51257">
    <property type="entry name" value="PROKAR_LIPOPROTEIN"/>
    <property type="match status" value="1"/>
</dbReference>
<evidence type="ECO:0000313" key="2">
    <source>
        <dbReference type="Proteomes" id="UP000307140"/>
    </source>
</evidence>
<dbReference type="OrthoDB" id="823362at2"/>
<organism evidence="1 2">
    <name type="scientific">Polaribacter aestuariivivens</name>
    <dbReference type="NCBI Taxonomy" id="2304626"/>
    <lineage>
        <taxon>Bacteria</taxon>
        <taxon>Pseudomonadati</taxon>
        <taxon>Bacteroidota</taxon>
        <taxon>Flavobacteriia</taxon>
        <taxon>Flavobacteriales</taxon>
        <taxon>Flavobacteriaceae</taxon>
    </lineage>
</organism>
<dbReference type="RefSeq" id="WP_138534890.1">
    <property type="nucleotide sequence ID" value="NZ_VANR01000002.1"/>
</dbReference>
<evidence type="ECO:0000313" key="1">
    <source>
        <dbReference type="EMBL" id="TMM31160.1"/>
    </source>
</evidence>
<dbReference type="Proteomes" id="UP000307140">
    <property type="component" value="Unassembled WGS sequence"/>
</dbReference>
<dbReference type="EMBL" id="VANR01000002">
    <property type="protein sequence ID" value="TMM31160.1"/>
    <property type="molecule type" value="Genomic_DNA"/>
</dbReference>
<gene>
    <name evidence="1" type="ORF">FDT66_04110</name>
</gene>